<dbReference type="EMBL" id="PPSL01000002">
    <property type="protein sequence ID" value="PQJ12090.1"/>
    <property type="molecule type" value="Genomic_DNA"/>
</dbReference>
<evidence type="ECO:0000313" key="3">
    <source>
        <dbReference type="Proteomes" id="UP000239872"/>
    </source>
</evidence>
<dbReference type="AlphaFoldDB" id="A0A2S7SYR7"/>
<feature type="signal peptide" evidence="1">
    <location>
        <begin position="1"/>
        <end position="19"/>
    </location>
</feature>
<dbReference type="Proteomes" id="UP000239872">
    <property type="component" value="Unassembled WGS sequence"/>
</dbReference>
<organism evidence="2 3">
    <name type="scientific">Flavipsychrobacter stenotrophus</name>
    <dbReference type="NCBI Taxonomy" id="2077091"/>
    <lineage>
        <taxon>Bacteria</taxon>
        <taxon>Pseudomonadati</taxon>
        <taxon>Bacteroidota</taxon>
        <taxon>Chitinophagia</taxon>
        <taxon>Chitinophagales</taxon>
        <taxon>Chitinophagaceae</taxon>
        <taxon>Flavipsychrobacter</taxon>
    </lineage>
</organism>
<keyword evidence="3" id="KW-1185">Reference proteome</keyword>
<dbReference type="OrthoDB" id="1423116at2"/>
<keyword evidence="1" id="KW-0732">Signal</keyword>
<proteinExistence type="predicted"/>
<feature type="chain" id="PRO_5015615570" description="DUF5689 domain-containing protein" evidence="1">
    <location>
        <begin position="20"/>
        <end position="212"/>
    </location>
</feature>
<sequence length="212" mass="22600">MKKLLVIPFLAVLMLGACKKNDNSVSTLVTYSTPTITLTGQSYYSINVGGSLPSISATAYDSFYKESYPVVIDQSTLDNTVPGLNIVYVKSANKYGMIATQGVYVAVTDISPLIDISGNYKRVSNNAPVVVTKLANGLYLTDNVSGALSGGTSGVFVQTDDTTIVLPMQTTGFGDTYGTNAKIHMLVGDTAYQYVLNPSSTFAPSVRVFQKQ</sequence>
<name>A0A2S7SYR7_9BACT</name>
<evidence type="ECO:0008006" key="4">
    <source>
        <dbReference type="Google" id="ProtNLM"/>
    </source>
</evidence>
<protein>
    <recommendedName>
        <fullName evidence="4">DUF5689 domain-containing protein</fullName>
    </recommendedName>
</protein>
<comment type="caution">
    <text evidence="2">The sequence shown here is derived from an EMBL/GenBank/DDBJ whole genome shotgun (WGS) entry which is preliminary data.</text>
</comment>
<gene>
    <name evidence="2" type="ORF">CJD36_009895</name>
</gene>
<reference evidence="2 3" key="1">
    <citation type="submission" date="2018-01" db="EMBL/GenBank/DDBJ databases">
        <title>A novel member of the phylum Bacteroidetes isolated from glacier ice.</title>
        <authorList>
            <person name="Liu Q."/>
            <person name="Xin Y.-H."/>
        </authorList>
    </citation>
    <scope>NUCLEOTIDE SEQUENCE [LARGE SCALE GENOMIC DNA]</scope>
    <source>
        <strain evidence="2 3">RB1R16</strain>
    </source>
</reference>
<dbReference type="RefSeq" id="WP_105038969.1">
    <property type="nucleotide sequence ID" value="NZ_PPSL01000002.1"/>
</dbReference>
<dbReference type="PROSITE" id="PS51257">
    <property type="entry name" value="PROKAR_LIPOPROTEIN"/>
    <property type="match status" value="1"/>
</dbReference>
<evidence type="ECO:0000313" key="2">
    <source>
        <dbReference type="EMBL" id="PQJ12090.1"/>
    </source>
</evidence>
<accession>A0A2S7SYR7</accession>
<evidence type="ECO:0000256" key="1">
    <source>
        <dbReference type="SAM" id="SignalP"/>
    </source>
</evidence>